<gene>
    <name evidence="2" type="ORF">HPS56_06395</name>
</gene>
<evidence type="ECO:0000313" key="2">
    <source>
        <dbReference type="EMBL" id="NPD91984.1"/>
    </source>
</evidence>
<proteinExistence type="predicted"/>
<dbReference type="Pfam" id="PF14109">
    <property type="entry name" value="GldH_lipo"/>
    <property type="match status" value="1"/>
</dbReference>
<dbReference type="Proteomes" id="UP000714420">
    <property type="component" value="Unassembled WGS sequence"/>
</dbReference>
<keyword evidence="1" id="KW-0732">Signal</keyword>
<keyword evidence="2" id="KW-0449">Lipoprotein</keyword>
<accession>A0ABX2ALA6</accession>
<keyword evidence="3" id="KW-1185">Reference proteome</keyword>
<name>A0ABX2ALA6_9BACT</name>
<feature type="chain" id="PRO_5045854259" evidence="1">
    <location>
        <begin position="20"/>
        <end position="158"/>
    </location>
</feature>
<sequence>MSRNNCFFQISMMVITVAAALMSCNRNTVYDHYEHTPLKGWERMDTLMFGIGPMASAARYNQEIGIRISGEYPFMSVSLIVEQHVFPAGTVRCDTVDCHFIGNDGMIKGRGVGSFQYMFPFAVSDLNEGDSIAVYIRHNMKRETLPGISDVGLRVSRQ</sequence>
<dbReference type="EMBL" id="JABKKF010000004">
    <property type="protein sequence ID" value="NPD91984.1"/>
    <property type="molecule type" value="Genomic_DNA"/>
</dbReference>
<protein>
    <submittedName>
        <fullName evidence="2">Gliding motility lipoprotein GldH</fullName>
    </submittedName>
</protein>
<evidence type="ECO:0000313" key="3">
    <source>
        <dbReference type="Proteomes" id="UP000714420"/>
    </source>
</evidence>
<reference evidence="2 3" key="1">
    <citation type="submission" date="2020-05" db="EMBL/GenBank/DDBJ databases">
        <title>Distinct polysaccharide utilization as determinants for interspecies competition between intestinal Prevotella spp.</title>
        <authorList>
            <person name="Galvez E.J.C."/>
            <person name="Iljazovic A."/>
            <person name="Strowig T."/>
        </authorList>
    </citation>
    <scope>NUCLEOTIDE SEQUENCE [LARGE SCALE GENOMIC DNA]</scope>
    <source>
        <strain evidence="2 3">PMUR</strain>
    </source>
</reference>
<comment type="caution">
    <text evidence="2">The sequence shown here is derived from an EMBL/GenBank/DDBJ whole genome shotgun (WGS) entry which is preliminary data.</text>
</comment>
<organism evidence="2 3">
    <name type="scientific">Xylanibacter muris</name>
    <dbReference type="NCBI Taxonomy" id="2736290"/>
    <lineage>
        <taxon>Bacteria</taxon>
        <taxon>Pseudomonadati</taxon>
        <taxon>Bacteroidota</taxon>
        <taxon>Bacteroidia</taxon>
        <taxon>Bacteroidales</taxon>
        <taxon>Prevotellaceae</taxon>
        <taxon>Xylanibacter</taxon>
    </lineage>
</organism>
<feature type="signal peptide" evidence="1">
    <location>
        <begin position="1"/>
        <end position="19"/>
    </location>
</feature>
<evidence type="ECO:0000256" key="1">
    <source>
        <dbReference type="SAM" id="SignalP"/>
    </source>
</evidence>
<dbReference type="NCBIfam" id="TIGR03511">
    <property type="entry name" value="GldH_lipo"/>
    <property type="match status" value="1"/>
</dbReference>
<dbReference type="InterPro" id="IPR020018">
    <property type="entry name" value="Motility-assoc_lipoprot_GldH"/>
</dbReference>
<dbReference type="PROSITE" id="PS51257">
    <property type="entry name" value="PROKAR_LIPOPROTEIN"/>
    <property type="match status" value="1"/>
</dbReference>